<comment type="caution">
    <text evidence="2">The sequence shown here is derived from an EMBL/GenBank/DDBJ whole genome shotgun (WGS) entry which is preliminary data.</text>
</comment>
<reference evidence="2 3" key="1">
    <citation type="submission" date="2024-01" db="EMBL/GenBank/DDBJ databases">
        <title>Metagenomic exploration of the rhizosphere soil microbial community and their significance in facilitating the development of wild simulated ginseng.</title>
        <authorList>
            <person name="Huang J."/>
        </authorList>
    </citation>
    <scope>NUCLEOTIDE SEQUENCE [LARGE SCALE GENOMIC DNA]</scope>
    <source>
        <strain evidence="2 3">WY141</strain>
    </source>
</reference>
<proteinExistence type="predicted"/>
<name>A0ABV1PWJ6_STRMI</name>
<dbReference type="SUPFAM" id="SSF140652">
    <property type="entry name" value="YozE-like"/>
    <property type="match status" value="1"/>
</dbReference>
<dbReference type="InterPro" id="IPR036806">
    <property type="entry name" value="YozE_SAM-like_sf"/>
</dbReference>
<dbReference type="RefSeq" id="WP_350239352.1">
    <property type="nucleotide sequence ID" value="NZ_JBEJUE010000002.1"/>
</dbReference>
<protein>
    <submittedName>
        <fullName evidence="2">YozE family protein</fullName>
    </submittedName>
</protein>
<evidence type="ECO:0000313" key="2">
    <source>
        <dbReference type="EMBL" id="MER0423281.1"/>
    </source>
</evidence>
<dbReference type="Gene3D" id="1.10.150.260">
    <property type="entry name" value="YozE SAM-like"/>
    <property type="match status" value="1"/>
</dbReference>
<organism evidence="2 3">
    <name type="scientific">Streptomyces microflavus</name>
    <name type="common">Streptomyces lipmanii</name>
    <dbReference type="NCBI Taxonomy" id="1919"/>
    <lineage>
        <taxon>Bacteria</taxon>
        <taxon>Bacillati</taxon>
        <taxon>Actinomycetota</taxon>
        <taxon>Actinomycetes</taxon>
        <taxon>Kitasatosporales</taxon>
        <taxon>Streptomycetaceae</taxon>
        <taxon>Streptomyces</taxon>
    </lineage>
</organism>
<dbReference type="EMBL" id="JBEJUE010000002">
    <property type="protein sequence ID" value="MER0423281.1"/>
    <property type="molecule type" value="Genomic_DNA"/>
</dbReference>
<feature type="domain" description="YozE SAM-like" evidence="1">
    <location>
        <begin position="7"/>
        <end position="68"/>
    </location>
</feature>
<gene>
    <name evidence="2" type="ORF">ABR748_03560</name>
</gene>
<dbReference type="Pfam" id="PF06855">
    <property type="entry name" value="YozE_SAM_like"/>
    <property type="match status" value="1"/>
</dbReference>
<evidence type="ECO:0000259" key="1">
    <source>
        <dbReference type="Pfam" id="PF06855"/>
    </source>
</evidence>
<dbReference type="Proteomes" id="UP001456562">
    <property type="component" value="Unassembled WGS sequence"/>
</dbReference>
<dbReference type="InterPro" id="IPR023089">
    <property type="entry name" value="YozE_SAM-like"/>
</dbReference>
<keyword evidence="3" id="KW-1185">Reference proteome</keyword>
<accession>A0ABV1PWJ6</accession>
<evidence type="ECO:0000313" key="3">
    <source>
        <dbReference type="Proteomes" id="UP001456562"/>
    </source>
</evidence>
<sequence length="73" mass="8305">MTQNPGFTTWLQAHANDESAIGDLARDVAADPYWPSRGQLSGQRDYLEERGAIPAVVETLERAWELYEARQER</sequence>